<organism evidence="5 6">
    <name type="scientific">Tahibacter harae</name>
    <dbReference type="NCBI Taxonomy" id="2963937"/>
    <lineage>
        <taxon>Bacteria</taxon>
        <taxon>Pseudomonadati</taxon>
        <taxon>Pseudomonadota</taxon>
        <taxon>Gammaproteobacteria</taxon>
        <taxon>Lysobacterales</taxon>
        <taxon>Rhodanobacteraceae</taxon>
        <taxon>Tahibacter</taxon>
    </lineage>
</organism>
<keyword evidence="6" id="KW-1185">Reference proteome</keyword>
<evidence type="ECO:0000256" key="2">
    <source>
        <dbReference type="ARBA" id="ARBA00023125"/>
    </source>
</evidence>
<dbReference type="PANTHER" id="PTHR46796:SF2">
    <property type="entry name" value="TRANSCRIPTIONAL REGULATORY PROTEIN"/>
    <property type="match status" value="1"/>
</dbReference>
<dbReference type="SMART" id="SM00342">
    <property type="entry name" value="HTH_ARAC"/>
    <property type="match status" value="1"/>
</dbReference>
<name>A0ABT1QMJ3_9GAMM</name>
<dbReference type="Pfam" id="PF12833">
    <property type="entry name" value="HTH_18"/>
    <property type="match status" value="1"/>
</dbReference>
<keyword evidence="2" id="KW-0238">DNA-binding</keyword>
<comment type="caution">
    <text evidence="5">The sequence shown here is derived from an EMBL/GenBank/DDBJ whole genome shotgun (WGS) entry which is preliminary data.</text>
</comment>
<dbReference type="PROSITE" id="PS01124">
    <property type="entry name" value="HTH_ARAC_FAMILY_2"/>
    <property type="match status" value="1"/>
</dbReference>
<evidence type="ECO:0000313" key="5">
    <source>
        <dbReference type="EMBL" id="MCQ4163657.1"/>
    </source>
</evidence>
<dbReference type="SUPFAM" id="SSF46689">
    <property type="entry name" value="Homeodomain-like"/>
    <property type="match status" value="2"/>
</dbReference>
<dbReference type="InterPro" id="IPR009057">
    <property type="entry name" value="Homeodomain-like_sf"/>
</dbReference>
<dbReference type="EMBL" id="JANFQO010000002">
    <property type="protein sequence ID" value="MCQ4163657.1"/>
    <property type="molecule type" value="Genomic_DNA"/>
</dbReference>
<evidence type="ECO:0000256" key="3">
    <source>
        <dbReference type="ARBA" id="ARBA00023163"/>
    </source>
</evidence>
<dbReference type="InterPro" id="IPR018060">
    <property type="entry name" value="HTH_AraC"/>
</dbReference>
<dbReference type="PANTHER" id="PTHR46796">
    <property type="entry name" value="HTH-TYPE TRANSCRIPTIONAL ACTIVATOR RHAS-RELATED"/>
    <property type="match status" value="1"/>
</dbReference>
<dbReference type="InterPro" id="IPR050204">
    <property type="entry name" value="AraC_XylS_family_regulators"/>
</dbReference>
<sequence>MMQDPAARNGAPWHGRIALGAGWGQFRGRAGDSHAHRHPALQLALGDGRPVRAEIAGETVAAPGLLIGSGVAHRLWPGPVWLLYVERESDAGRRLSTAGTDGLRRLRARERDQLLALWQRPAPDAVRLQAVIDALCGTPAAAVPERISTRRLRTLIAALPAQPAAAWTLPALASAAALSPSRFAHAFRAQTGMAVRPYLRWLRLARALEGASRGAGLTAAALDAGFADAAHFSRTMRRHFGVTPSSILAALREA</sequence>
<proteinExistence type="predicted"/>
<evidence type="ECO:0000259" key="4">
    <source>
        <dbReference type="PROSITE" id="PS01124"/>
    </source>
</evidence>
<reference evidence="5" key="1">
    <citation type="submission" date="2022-07" db="EMBL/GenBank/DDBJ databases">
        <title>Tahibacter sp., a new gammaproteobacterium isolated from the silt sample collected at pig farm.</title>
        <authorList>
            <person name="Chen H."/>
        </authorList>
    </citation>
    <scope>NUCLEOTIDE SEQUENCE</scope>
    <source>
        <strain evidence="5">P2K</strain>
    </source>
</reference>
<dbReference type="RefSeq" id="WP_255911081.1">
    <property type="nucleotide sequence ID" value="NZ_JANFQO010000002.1"/>
</dbReference>
<gene>
    <name evidence="5" type="ORF">NM961_02925</name>
</gene>
<evidence type="ECO:0000256" key="1">
    <source>
        <dbReference type="ARBA" id="ARBA00023015"/>
    </source>
</evidence>
<dbReference type="Gene3D" id="1.10.10.60">
    <property type="entry name" value="Homeodomain-like"/>
    <property type="match status" value="1"/>
</dbReference>
<protein>
    <submittedName>
        <fullName evidence="5">Helix-turn-helix domain-containing protein</fullName>
    </submittedName>
</protein>
<evidence type="ECO:0000313" key="6">
    <source>
        <dbReference type="Proteomes" id="UP001165498"/>
    </source>
</evidence>
<accession>A0ABT1QMJ3</accession>
<dbReference type="Proteomes" id="UP001165498">
    <property type="component" value="Unassembled WGS sequence"/>
</dbReference>
<feature type="domain" description="HTH araC/xylS-type" evidence="4">
    <location>
        <begin position="150"/>
        <end position="250"/>
    </location>
</feature>
<keyword evidence="1" id="KW-0805">Transcription regulation</keyword>
<keyword evidence="3" id="KW-0804">Transcription</keyword>